<dbReference type="EMBL" id="JBBPBK010000001">
    <property type="protein sequence ID" value="KAK9291684.1"/>
    <property type="molecule type" value="Genomic_DNA"/>
</dbReference>
<evidence type="ECO:0000313" key="4">
    <source>
        <dbReference type="Proteomes" id="UP001415857"/>
    </source>
</evidence>
<dbReference type="PANTHER" id="PTHR33223">
    <property type="entry name" value="CCHC-TYPE DOMAIN-CONTAINING PROTEIN"/>
    <property type="match status" value="1"/>
</dbReference>
<dbReference type="Pfam" id="PF03732">
    <property type="entry name" value="Retrotrans_gag"/>
    <property type="match status" value="1"/>
</dbReference>
<feature type="signal peptide" evidence="1">
    <location>
        <begin position="1"/>
        <end position="20"/>
    </location>
</feature>
<keyword evidence="1" id="KW-0732">Signal</keyword>
<reference evidence="3 4" key="1">
    <citation type="journal article" date="2024" name="Plant J.">
        <title>Genome sequences and population genomics reveal climatic adaptation and genomic divergence between two closely related sweetgum species.</title>
        <authorList>
            <person name="Xu W.Q."/>
            <person name="Ren C.Q."/>
            <person name="Zhang X.Y."/>
            <person name="Comes H.P."/>
            <person name="Liu X.H."/>
            <person name="Li Y.G."/>
            <person name="Kettle C.J."/>
            <person name="Jalonen R."/>
            <person name="Gaisberger H."/>
            <person name="Ma Y.Z."/>
            <person name="Qiu Y.X."/>
        </authorList>
    </citation>
    <scope>NUCLEOTIDE SEQUENCE [LARGE SCALE GENOMIC DNA]</scope>
    <source>
        <strain evidence="3">Hangzhou</strain>
    </source>
</reference>
<proteinExistence type="predicted"/>
<organism evidence="3 4">
    <name type="scientific">Liquidambar formosana</name>
    <name type="common">Formosan gum</name>
    <dbReference type="NCBI Taxonomy" id="63359"/>
    <lineage>
        <taxon>Eukaryota</taxon>
        <taxon>Viridiplantae</taxon>
        <taxon>Streptophyta</taxon>
        <taxon>Embryophyta</taxon>
        <taxon>Tracheophyta</taxon>
        <taxon>Spermatophyta</taxon>
        <taxon>Magnoliopsida</taxon>
        <taxon>eudicotyledons</taxon>
        <taxon>Gunneridae</taxon>
        <taxon>Pentapetalae</taxon>
        <taxon>Saxifragales</taxon>
        <taxon>Altingiaceae</taxon>
        <taxon>Liquidambar</taxon>
    </lineage>
</organism>
<dbReference type="InterPro" id="IPR005162">
    <property type="entry name" value="Retrotrans_gag_dom"/>
</dbReference>
<gene>
    <name evidence="3" type="ORF">L1049_019633</name>
</gene>
<sequence>MLTSCRLFLVFKLLVSFLLGVEEPPLKVLLALLTRDDFSWYITLPPKSFNTWIKLESLFHLYYHRSKLEVTMADLSRFRQIFGETVEQYLARFKKARIRCRVTLPEHEFVRLAQNGLEFELHKKFEGMSFVDLYEMSTHASRYERLLKEEEQRRNSSFGTYYQDPNYELDLAEVIGKPMICPALLKKEVEIPPSQNIKRTVMDSGRKYTFDIIKASEIFDHVLAAKYIKLLAGHSIPTKDADQFCKWHGVKSHTTNNCVIFRNVIQENIERGILRFPEKAKDEMVIETDPFALMVGMNVVAAYLRSLAGQGEEKQGEANQPVP</sequence>
<keyword evidence="4" id="KW-1185">Reference proteome</keyword>
<accession>A0AAP0X350</accession>
<evidence type="ECO:0000259" key="2">
    <source>
        <dbReference type="Pfam" id="PF03732"/>
    </source>
</evidence>
<dbReference type="Proteomes" id="UP001415857">
    <property type="component" value="Unassembled WGS sequence"/>
</dbReference>
<dbReference type="PANTHER" id="PTHR33223:SF11">
    <property type="entry name" value="ELEMENT PROTEIN, PUTATIVE-RELATED"/>
    <property type="match status" value="1"/>
</dbReference>
<evidence type="ECO:0000256" key="1">
    <source>
        <dbReference type="SAM" id="SignalP"/>
    </source>
</evidence>
<protein>
    <recommendedName>
        <fullName evidence="2">Retrotransposon gag domain-containing protein</fullName>
    </recommendedName>
</protein>
<name>A0AAP0X350_LIQFO</name>
<comment type="caution">
    <text evidence="3">The sequence shown here is derived from an EMBL/GenBank/DDBJ whole genome shotgun (WGS) entry which is preliminary data.</text>
</comment>
<dbReference type="AlphaFoldDB" id="A0AAP0X350"/>
<evidence type="ECO:0000313" key="3">
    <source>
        <dbReference type="EMBL" id="KAK9291684.1"/>
    </source>
</evidence>
<feature type="domain" description="Retrotransposon gag" evidence="2">
    <location>
        <begin position="39"/>
        <end position="118"/>
    </location>
</feature>
<feature type="chain" id="PRO_5043042958" description="Retrotransposon gag domain-containing protein" evidence="1">
    <location>
        <begin position="21"/>
        <end position="323"/>
    </location>
</feature>